<name>I2H9T4_HENB6</name>
<dbReference type="HOGENOM" id="CLU_1391064_0_0_1"/>
<feature type="transmembrane region" description="Helical" evidence="1">
    <location>
        <begin position="6"/>
        <end position="25"/>
    </location>
</feature>
<keyword evidence="3" id="KW-1185">Reference proteome</keyword>
<dbReference type="EMBL" id="HE806325">
    <property type="protein sequence ID" value="CCH63136.1"/>
    <property type="molecule type" value="Genomic_DNA"/>
</dbReference>
<proteinExistence type="predicted"/>
<reference evidence="2 3" key="1">
    <citation type="journal article" date="2011" name="Proc. Natl. Acad. Sci. U.S.A.">
        <title>Evolutionary erosion of yeast sex chromosomes by mating-type switching accidents.</title>
        <authorList>
            <person name="Gordon J.L."/>
            <person name="Armisen D."/>
            <person name="Proux-Wera E."/>
            <person name="Oheigeartaigh S.S."/>
            <person name="Byrne K.P."/>
            <person name="Wolfe K.H."/>
        </authorList>
    </citation>
    <scope>NUCLEOTIDE SEQUENCE [LARGE SCALE GENOMIC DNA]</scope>
    <source>
        <strain evidence="3">ATCC 34711 / CBS 6284 / DSM 70876 / NBRC 10599 / NRRL Y-10934 / UCD 77-7</strain>
    </source>
</reference>
<dbReference type="RefSeq" id="XP_004182655.1">
    <property type="nucleotide sequence ID" value="XM_004182607.1"/>
</dbReference>
<keyword evidence="1" id="KW-0472">Membrane</keyword>
<organism evidence="2 3">
    <name type="scientific">Henningerozyma blattae (strain ATCC 34711 / CBS 6284 / DSM 70876 / NBRC 10599 / NRRL Y-10934 / UCD 77-7)</name>
    <name type="common">Yeast</name>
    <name type="synonym">Tetrapisispora blattae</name>
    <dbReference type="NCBI Taxonomy" id="1071380"/>
    <lineage>
        <taxon>Eukaryota</taxon>
        <taxon>Fungi</taxon>
        <taxon>Dikarya</taxon>
        <taxon>Ascomycota</taxon>
        <taxon>Saccharomycotina</taxon>
        <taxon>Saccharomycetes</taxon>
        <taxon>Saccharomycetales</taxon>
        <taxon>Saccharomycetaceae</taxon>
        <taxon>Henningerozyma</taxon>
    </lineage>
</organism>
<keyword evidence="1" id="KW-1133">Transmembrane helix</keyword>
<dbReference type="GeneID" id="14498391"/>
<protein>
    <submittedName>
        <fullName evidence="2">Uncharacterized protein</fullName>
    </submittedName>
</protein>
<dbReference type="Proteomes" id="UP000002866">
    <property type="component" value="Chromosome 10"/>
</dbReference>
<keyword evidence="1" id="KW-0812">Transmembrane</keyword>
<evidence type="ECO:0000313" key="2">
    <source>
        <dbReference type="EMBL" id="CCH63136.1"/>
    </source>
</evidence>
<feature type="transmembrane region" description="Helical" evidence="1">
    <location>
        <begin position="32"/>
        <end position="50"/>
    </location>
</feature>
<dbReference type="AlphaFoldDB" id="I2H9T4"/>
<dbReference type="InParanoid" id="I2H9T4"/>
<accession>I2H9T4</accession>
<evidence type="ECO:0000256" key="1">
    <source>
        <dbReference type="SAM" id="Phobius"/>
    </source>
</evidence>
<dbReference type="KEGG" id="tbl:TBLA_0J01400"/>
<sequence>MTHELLVFGLPILSTFVFLATLFFLTFLFSFFGLLAFGCFCPFTFWPLYFSLLSLSLGSRLCLSLEIDPSVLQHLSAVVPACKASLSSFDPRLILTLPLILVLFDPLLTQRQRPAQKHPQYIRTPFLLRDGYRFPPCFNMGQFFLGYHQLTIWTPIVHQHQFIKYHSSINWTLSNACFPTPYAEFCGPSSSSFLFS</sequence>
<gene>
    <name evidence="2" type="primary">TBLA0J01400</name>
    <name evidence="2" type="ORF">TBLA_0J01400</name>
</gene>
<evidence type="ECO:0000313" key="3">
    <source>
        <dbReference type="Proteomes" id="UP000002866"/>
    </source>
</evidence>